<dbReference type="STRING" id="1423720.FC67_GL001368"/>
<evidence type="ECO:0000313" key="1">
    <source>
        <dbReference type="EMBL" id="AUI72078.1"/>
    </source>
</evidence>
<dbReference type="EMBL" id="CP018867">
    <property type="protein sequence ID" value="AUI72078.1"/>
    <property type="molecule type" value="Genomic_DNA"/>
</dbReference>
<reference evidence="1 2" key="1">
    <citation type="submission" date="2016-12" db="EMBL/GenBank/DDBJ databases">
        <title>The whole genome sequencing and assembly of Lactobacillus alimentarius DSM 20249T strain.</title>
        <authorList>
            <person name="Lee Y.-J."/>
            <person name="Yi H."/>
            <person name="Bahn Y.-S."/>
            <person name="Kim J.F."/>
            <person name="Lee D.-W."/>
        </authorList>
    </citation>
    <scope>NUCLEOTIDE SEQUENCE [LARGE SCALE GENOMIC DNA]</scope>
    <source>
        <strain evidence="1 2">DSM 20249</strain>
    </source>
</reference>
<name>A0A2K9HI67_9LACO</name>
<sequence>MLHVFMVVHRIKFNEEYQEENDNPTTDDKLKKKIKEIFQKNQLNINESEINAIIEYTYLPSGRE</sequence>
<keyword evidence="2" id="KW-1185">Reference proteome</keyword>
<dbReference type="Proteomes" id="UP000234653">
    <property type="component" value="Chromosome"/>
</dbReference>
<evidence type="ECO:0000313" key="2">
    <source>
        <dbReference type="Proteomes" id="UP000234653"/>
    </source>
</evidence>
<gene>
    <name evidence="1" type="ORF">LA20249_07755</name>
</gene>
<dbReference type="KEGG" id="lali:LA20249_07755"/>
<dbReference type="RefSeq" id="WP_057737321.1">
    <property type="nucleotide sequence ID" value="NZ_CP018867.1"/>
</dbReference>
<proteinExistence type="predicted"/>
<accession>A0A2K9HI67</accession>
<protein>
    <submittedName>
        <fullName evidence="1">Uncharacterized protein</fullName>
    </submittedName>
</protein>
<organism evidence="1 2">
    <name type="scientific">Companilactobacillus alimentarius DSM 20249</name>
    <dbReference type="NCBI Taxonomy" id="1423720"/>
    <lineage>
        <taxon>Bacteria</taxon>
        <taxon>Bacillati</taxon>
        <taxon>Bacillota</taxon>
        <taxon>Bacilli</taxon>
        <taxon>Lactobacillales</taxon>
        <taxon>Lactobacillaceae</taxon>
        <taxon>Companilactobacillus</taxon>
    </lineage>
</organism>
<dbReference type="AlphaFoldDB" id="A0A2K9HI67"/>